<evidence type="ECO:0000259" key="16">
    <source>
        <dbReference type="Pfam" id="PF00593"/>
    </source>
</evidence>
<dbReference type="Pfam" id="PF00593">
    <property type="entry name" value="TonB_dep_Rec_b-barrel"/>
    <property type="match status" value="1"/>
</dbReference>
<evidence type="ECO:0000256" key="13">
    <source>
        <dbReference type="RuleBase" id="RU003357"/>
    </source>
</evidence>
<evidence type="ECO:0000259" key="17">
    <source>
        <dbReference type="Pfam" id="PF07715"/>
    </source>
</evidence>
<dbReference type="SUPFAM" id="SSF56935">
    <property type="entry name" value="Porins"/>
    <property type="match status" value="1"/>
</dbReference>
<comment type="subcellular location">
    <subcellularLocation>
        <location evidence="1 11">Cell outer membrane</location>
        <topology evidence="1 11">Multi-pass membrane protein</topology>
    </subcellularLocation>
</comment>
<reference evidence="18 19" key="1">
    <citation type="submission" date="2024-02" db="EMBL/GenBank/DDBJ databases">
        <title>The whole genome sequence of five bacterial samples isolated from Abu Dhabi Sabkha-shore region.</title>
        <authorList>
            <person name="Sudalaimuthuasari N."/>
            <person name="Sarfraz B."/>
            <person name="Tuyisabe J.D."/>
            <person name="Mugisha Ntwali L.D.M."/>
            <person name="Ali A.I.A.A."/>
            <person name="Almansoori S.Z.A."/>
            <person name="Alajami H.S.A."/>
            <person name="Almeqbaali A.A.S."/>
            <person name="Kundu B."/>
            <person name="Saeed E.E."/>
            <person name="Sukumarinath V."/>
            <person name="Mishra A.K."/>
            <person name="Hazzouri K.M."/>
            <person name="Almaskari R."/>
            <person name="Sharma A.K."/>
            <person name="Amiri K.M.A."/>
        </authorList>
    </citation>
    <scope>NUCLEOTIDE SEQUENCE [LARGE SCALE GENOMIC DNA]</scope>
    <source>
        <strain evidence="19">kcgeb_sd</strain>
    </source>
</reference>
<name>A0ABZ2D377_9SPHN</name>
<protein>
    <submittedName>
        <fullName evidence="18">TonB-dependent receptor</fullName>
    </submittedName>
</protein>
<keyword evidence="7" id="KW-0406">Ion transport</keyword>
<evidence type="ECO:0000256" key="10">
    <source>
        <dbReference type="ARBA" id="ARBA00023237"/>
    </source>
</evidence>
<feature type="short sequence motif" description="TonB box" evidence="12">
    <location>
        <begin position="39"/>
        <end position="45"/>
    </location>
</feature>
<dbReference type="PROSITE" id="PS52016">
    <property type="entry name" value="TONB_DEPENDENT_REC_3"/>
    <property type="match status" value="1"/>
</dbReference>
<evidence type="ECO:0000256" key="1">
    <source>
        <dbReference type="ARBA" id="ARBA00004571"/>
    </source>
</evidence>
<keyword evidence="19" id="KW-1185">Reference proteome</keyword>
<dbReference type="InterPro" id="IPR036942">
    <property type="entry name" value="Beta-barrel_TonB_sf"/>
</dbReference>
<evidence type="ECO:0000256" key="8">
    <source>
        <dbReference type="ARBA" id="ARBA00023077"/>
    </source>
</evidence>
<evidence type="ECO:0000256" key="9">
    <source>
        <dbReference type="ARBA" id="ARBA00023136"/>
    </source>
</evidence>
<feature type="domain" description="TonB-dependent receptor-like beta-barrel" evidence="16">
    <location>
        <begin position="246"/>
        <end position="692"/>
    </location>
</feature>
<keyword evidence="3 11" id="KW-1134">Transmembrane beta strand</keyword>
<evidence type="ECO:0000256" key="4">
    <source>
        <dbReference type="ARBA" id="ARBA00022496"/>
    </source>
</evidence>
<keyword evidence="5 11" id="KW-0812">Transmembrane</keyword>
<sequence>MNTKRACGLFALLISSVSAPALAQSADDGAARQDEGLNTIIVTAERREQNLQDVPVSATVLSGDELIQKGVVNLNDMQQVAPSVAINTFNRSTFINIRGVGIAQSAPTSNPGVAYYIDGQLIPHEQFIGHSFYDIGSIEVLRGPQGTLTGQNSTGGAVYVRSPEPEFNLVSASGDLTVANYGRYRGVVTGNIGGERVALRIAAVHEQRGSFTKNIGPSGSQPGNLNMDAMRANLRMESVDGRMTINVRGEYFDVRSDNNAVKNRNDAVTDDPFVIEEDGRSFQNQEGYRLSTEGRYDLSDAVQLRGLVSWQDGSTLDQTDGDRTATAEPVPAGLPASSANRRLYPGRVSRASTVFETLIAEVNLLSTQAGPLQWVVGGFYMDEDVPVTLERDNYHTDDFYESSSDIITLAENTSKSLFGQVNYYATPELELLAGVRHSWDKQVYTRFAVPGPPLEEPFVSQQTSNEWTGKVGANYHFSSGNMVYLTASKGYKAGGVNLTPGQDPFGPETNIVYEAGFKTEVIDRRLRVNGAAFYSDYQDIQLASLVNGLPTTQNALSGRAKGAELEVVGQFGGFGINGGVGYLDARFANADCISDTNAPGTDAGCPTNLRLVPKGRRLPFSPEWTLHTGARYTFYFDSFELTPSVNYAYTSRQYATPFPSDNTLVPGRGLVNARLTSKLDNGLLIEGFVNNLTDKTYIAAQIQNSSSADGGIIYGAPRTYGVRVKVAFGN</sequence>
<dbReference type="RefSeq" id="WP_338446385.1">
    <property type="nucleotide sequence ID" value="NZ_CP144918.1"/>
</dbReference>
<evidence type="ECO:0000256" key="11">
    <source>
        <dbReference type="PROSITE-ProRule" id="PRU01360"/>
    </source>
</evidence>
<evidence type="ECO:0000256" key="15">
    <source>
        <dbReference type="SAM" id="SignalP"/>
    </source>
</evidence>
<dbReference type="PROSITE" id="PS00430">
    <property type="entry name" value="TONB_DEPENDENT_REC_1"/>
    <property type="match status" value="1"/>
</dbReference>
<comment type="similarity">
    <text evidence="11 13">Belongs to the TonB-dependent receptor family.</text>
</comment>
<evidence type="ECO:0000256" key="12">
    <source>
        <dbReference type="PROSITE-ProRule" id="PRU10143"/>
    </source>
</evidence>
<dbReference type="EMBL" id="CP144918">
    <property type="protein sequence ID" value="WWA47495.1"/>
    <property type="molecule type" value="Genomic_DNA"/>
</dbReference>
<keyword evidence="18" id="KW-0675">Receptor</keyword>
<keyword evidence="6" id="KW-0408">Iron</keyword>
<evidence type="ECO:0000256" key="7">
    <source>
        <dbReference type="ARBA" id="ARBA00023065"/>
    </source>
</evidence>
<feature type="signal peptide" evidence="15">
    <location>
        <begin position="1"/>
        <end position="23"/>
    </location>
</feature>
<gene>
    <name evidence="18" type="ORF">V5F89_00895</name>
</gene>
<keyword evidence="8 12" id="KW-0798">TonB box</keyword>
<keyword evidence="2 11" id="KW-0813">Transport</keyword>
<keyword evidence="9 11" id="KW-0472">Membrane</keyword>
<organism evidence="18 19">
    <name type="scientific">Pelagerythrobacter marensis</name>
    <dbReference type="NCBI Taxonomy" id="543877"/>
    <lineage>
        <taxon>Bacteria</taxon>
        <taxon>Pseudomonadati</taxon>
        <taxon>Pseudomonadota</taxon>
        <taxon>Alphaproteobacteria</taxon>
        <taxon>Sphingomonadales</taxon>
        <taxon>Erythrobacteraceae</taxon>
        <taxon>Pelagerythrobacter</taxon>
    </lineage>
</organism>
<keyword evidence="4" id="KW-0410">Iron transport</keyword>
<dbReference type="InterPro" id="IPR039426">
    <property type="entry name" value="TonB-dep_rcpt-like"/>
</dbReference>
<evidence type="ECO:0000313" key="18">
    <source>
        <dbReference type="EMBL" id="WWA47495.1"/>
    </source>
</evidence>
<evidence type="ECO:0000256" key="3">
    <source>
        <dbReference type="ARBA" id="ARBA00022452"/>
    </source>
</evidence>
<dbReference type="Proteomes" id="UP001335183">
    <property type="component" value="Chromosome"/>
</dbReference>
<keyword evidence="10 11" id="KW-0998">Cell outer membrane</keyword>
<evidence type="ECO:0000313" key="19">
    <source>
        <dbReference type="Proteomes" id="UP001335183"/>
    </source>
</evidence>
<proteinExistence type="inferred from homology"/>
<feature type="chain" id="PRO_5047511111" evidence="15">
    <location>
        <begin position="24"/>
        <end position="730"/>
    </location>
</feature>
<dbReference type="PANTHER" id="PTHR32552">
    <property type="entry name" value="FERRICHROME IRON RECEPTOR-RELATED"/>
    <property type="match status" value="1"/>
</dbReference>
<dbReference type="InterPro" id="IPR000531">
    <property type="entry name" value="Beta-barrel_TonB"/>
</dbReference>
<evidence type="ECO:0000256" key="14">
    <source>
        <dbReference type="SAM" id="MobiDB-lite"/>
    </source>
</evidence>
<feature type="domain" description="TonB-dependent receptor plug" evidence="17">
    <location>
        <begin position="51"/>
        <end position="157"/>
    </location>
</feature>
<evidence type="ECO:0000256" key="5">
    <source>
        <dbReference type="ARBA" id="ARBA00022692"/>
    </source>
</evidence>
<dbReference type="InterPro" id="IPR010916">
    <property type="entry name" value="TonB_box_CS"/>
</dbReference>
<keyword evidence="15" id="KW-0732">Signal</keyword>
<feature type="region of interest" description="Disordered" evidence="14">
    <location>
        <begin position="312"/>
        <end position="338"/>
    </location>
</feature>
<dbReference type="InterPro" id="IPR012910">
    <property type="entry name" value="Plug_dom"/>
</dbReference>
<evidence type="ECO:0000256" key="6">
    <source>
        <dbReference type="ARBA" id="ARBA00023004"/>
    </source>
</evidence>
<dbReference type="Pfam" id="PF07715">
    <property type="entry name" value="Plug"/>
    <property type="match status" value="1"/>
</dbReference>
<evidence type="ECO:0000256" key="2">
    <source>
        <dbReference type="ARBA" id="ARBA00022448"/>
    </source>
</evidence>
<dbReference type="Gene3D" id="2.40.170.20">
    <property type="entry name" value="TonB-dependent receptor, beta-barrel domain"/>
    <property type="match status" value="1"/>
</dbReference>
<dbReference type="PANTHER" id="PTHR32552:SF81">
    <property type="entry name" value="TONB-DEPENDENT OUTER MEMBRANE RECEPTOR"/>
    <property type="match status" value="1"/>
</dbReference>
<accession>A0ABZ2D377</accession>